<accession>A0A1L8CNE2</accession>
<dbReference type="InterPro" id="IPR009875">
    <property type="entry name" value="PilZ_domain"/>
</dbReference>
<dbReference type="AlphaFoldDB" id="A0A1L8CNE2"/>
<name>A0A1L8CNE2_9PROT</name>
<dbReference type="GO" id="GO:0035438">
    <property type="term" value="F:cyclic-di-GMP binding"/>
    <property type="evidence" value="ECO:0007669"/>
    <property type="project" value="InterPro"/>
</dbReference>
<dbReference type="Proteomes" id="UP000231632">
    <property type="component" value="Unassembled WGS sequence"/>
</dbReference>
<dbReference type="STRING" id="1921010.MMIC_P1400"/>
<reference evidence="2 3" key="1">
    <citation type="journal article" date="2017" name="Arch. Microbiol.">
        <title>Mariprofundus micogutta sp. nov., a novel iron-oxidizing zetaproteobacterium isolated from a deep-sea hydrothermal field at the Bayonnaise knoll of the Izu-Ogasawara arc, and a description of Mariprofundales ord. nov. and Zetaproteobacteria classis nov.</title>
        <authorList>
            <person name="Makita H."/>
            <person name="Tanaka E."/>
            <person name="Mitsunobu S."/>
            <person name="Miyazaki M."/>
            <person name="Nunoura T."/>
            <person name="Uematsu K."/>
            <person name="Takaki Y."/>
            <person name="Nishi S."/>
            <person name="Shimamura S."/>
            <person name="Takai K."/>
        </authorList>
    </citation>
    <scope>NUCLEOTIDE SEQUENCE [LARGE SCALE GENOMIC DNA]</scope>
    <source>
        <strain evidence="2 3">ET2</strain>
    </source>
</reference>
<protein>
    <submittedName>
        <fullName evidence="2">PilZ domain protein</fullName>
    </submittedName>
</protein>
<comment type="caution">
    <text evidence="2">The sequence shown here is derived from an EMBL/GenBank/DDBJ whole genome shotgun (WGS) entry which is preliminary data.</text>
</comment>
<keyword evidence="3" id="KW-1185">Reference proteome</keyword>
<dbReference type="OrthoDB" id="5296219at2"/>
<evidence type="ECO:0000313" key="2">
    <source>
        <dbReference type="EMBL" id="GAV20435.1"/>
    </source>
</evidence>
<evidence type="ECO:0000259" key="1">
    <source>
        <dbReference type="Pfam" id="PF07238"/>
    </source>
</evidence>
<evidence type="ECO:0000313" key="3">
    <source>
        <dbReference type="Proteomes" id="UP000231632"/>
    </source>
</evidence>
<dbReference type="Gene3D" id="2.40.10.220">
    <property type="entry name" value="predicted glycosyltransferase like domains"/>
    <property type="match status" value="1"/>
</dbReference>
<proteinExistence type="predicted"/>
<dbReference type="EMBL" id="BDFD01000010">
    <property type="protein sequence ID" value="GAV20435.1"/>
    <property type="molecule type" value="Genomic_DNA"/>
</dbReference>
<dbReference type="RefSeq" id="WP_072659745.1">
    <property type="nucleotide sequence ID" value="NZ_BDFD01000010.1"/>
</dbReference>
<sequence>MSEKYHEDQRAFERHPIDFAVDVNAGGDQAEEFCDKTLLKNISGGGVCFCTQQPELYCAGQHIALKVHLPGTDELEPSMECQARVVWIHHTDSLDDEACKHALIGVCLDGFMSFESHHFQDRGNSA</sequence>
<dbReference type="Pfam" id="PF07238">
    <property type="entry name" value="PilZ"/>
    <property type="match status" value="1"/>
</dbReference>
<feature type="domain" description="PilZ" evidence="1">
    <location>
        <begin position="8"/>
        <end position="89"/>
    </location>
</feature>
<gene>
    <name evidence="2" type="ORF">MMIC_P1400</name>
</gene>
<organism evidence="2 3">
    <name type="scientific">Mariprofundus micogutta</name>
    <dbReference type="NCBI Taxonomy" id="1921010"/>
    <lineage>
        <taxon>Bacteria</taxon>
        <taxon>Pseudomonadati</taxon>
        <taxon>Pseudomonadota</taxon>
        <taxon>Candidatius Mariprofundia</taxon>
        <taxon>Mariprofundales</taxon>
        <taxon>Mariprofundaceae</taxon>
        <taxon>Mariprofundus</taxon>
    </lineage>
</organism>
<dbReference type="SUPFAM" id="SSF141371">
    <property type="entry name" value="PilZ domain-like"/>
    <property type="match status" value="1"/>
</dbReference>